<dbReference type="PRINTS" id="PR00778">
    <property type="entry name" value="HTHARSR"/>
</dbReference>
<dbReference type="SUPFAM" id="SSF46785">
    <property type="entry name" value="Winged helix' DNA-binding domain"/>
    <property type="match status" value="1"/>
</dbReference>
<dbReference type="AlphaFoldDB" id="A0A1G9U5Y5"/>
<dbReference type="InterPro" id="IPR001845">
    <property type="entry name" value="HTH_ArsR_DNA-bd_dom"/>
</dbReference>
<name>A0A1G9U5Y5_9PROT</name>
<evidence type="ECO:0000256" key="3">
    <source>
        <dbReference type="ARBA" id="ARBA00023163"/>
    </source>
</evidence>
<dbReference type="GO" id="GO:0003677">
    <property type="term" value="F:DNA binding"/>
    <property type="evidence" value="ECO:0007669"/>
    <property type="project" value="UniProtKB-KW"/>
</dbReference>
<dbReference type="EMBL" id="FNHG01000014">
    <property type="protein sequence ID" value="SDM55341.1"/>
    <property type="molecule type" value="Genomic_DNA"/>
</dbReference>
<dbReference type="PANTHER" id="PTHR43132:SF2">
    <property type="entry name" value="ARSENICAL RESISTANCE OPERON REPRESSOR ARSR-RELATED"/>
    <property type="match status" value="1"/>
</dbReference>
<sequence length="120" mass="12455">METSTALLRLSALAQANRLAVFRLLVKAGKSGLAAGEIARQLEIAPNTLSAQLTVLANAGLVDSRRDGRSIIYTAAFEQMGELIVYLVEDCCQGDAGICAPLAGVTDRIACSTPSKGACS</sequence>
<dbReference type="InterPro" id="IPR036388">
    <property type="entry name" value="WH-like_DNA-bd_sf"/>
</dbReference>
<dbReference type="PROSITE" id="PS50987">
    <property type="entry name" value="HTH_ARSR_2"/>
    <property type="match status" value="1"/>
</dbReference>
<gene>
    <name evidence="5" type="ORF">SAMN04488568_1147</name>
</gene>
<dbReference type="Proteomes" id="UP000199759">
    <property type="component" value="Unassembled WGS sequence"/>
</dbReference>
<feature type="domain" description="HTH arsR-type" evidence="4">
    <location>
        <begin position="1"/>
        <end position="95"/>
    </location>
</feature>
<dbReference type="Gene3D" id="1.10.10.10">
    <property type="entry name" value="Winged helix-like DNA-binding domain superfamily/Winged helix DNA-binding domain"/>
    <property type="match status" value="1"/>
</dbReference>
<protein>
    <submittedName>
        <fullName evidence="5">DNA-binding transcriptional regulator, ArsR family</fullName>
    </submittedName>
</protein>
<dbReference type="SMART" id="SM00418">
    <property type="entry name" value="HTH_ARSR"/>
    <property type="match status" value="1"/>
</dbReference>
<keyword evidence="6" id="KW-1185">Reference proteome</keyword>
<dbReference type="NCBIfam" id="NF033788">
    <property type="entry name" value="HTH_metalloreg"/>
    <property type="match status" value="1"/>
</dbReference>
<organism evidence="5 6">
    <name type="scientific">Maricaulis salignorans</name>
    <dbReference type="NCBI Taxonomy" id="144026"/>
    <lineage>
        <taxon>Bacteria</taxon>
        <taxon>Pseudomonadati</taxon>
        <taxon>Pseudomonadota</taxon>
        <taxon>Alphaproteobacteria</taxon>
        <taxon>Maricaulales</taxon>
        <taxon>Maricaulaceae</taxon>
        <taxon>Maricaulis</taxon>
    </lineage>
</organism>
<dbReference type="CDD" id="cd00090">
    <property type="entry name" value="HTH_ARSR"/>
    <property type="match status" value="1"/>
</dbReference>
<evidence type="ECO:0000256" key="2">
    <source>
        <dbReference type="ARBA" id="ARBA00023125"/>
    </source>
</evidence>
<dbReference type="RefSeq" id="WP_091770697.1">
    <property type="nucleotide sequence ID" value="NZ_FNHG01000014.1"/>
</dbReference>
<evidence type="ECO:0000313" key="6">
    <source>
        <dbReference type="Proteomes" id="UP000199759"/>
    </source>
</evidence>
<evidence type="ECO:0000259" key="4">
    <source>
        <dbReference type="PROSITE" id="PS50987"/>
    </source>
</evidence>
<reference evidence="5 6" key="1">
    <citation type="submission" date="2016-10" db="EMBL/GenBank/DDBJ databases">
        <authorList>
            <person name="de Groot N.N."/>
        </authorList>
    </citation>
    <scope>NUCLEOTIDE SEQUENCE [LARGE SCALE GENOMIC DNA]</scope>
    <source>
        <strain evidence="5 6">DSM 16077</strain>
    </source>
</reference>
<keyword evidence="2 5" id="KW-0238">DNA-binding</keyword>
<dbReference type="Pfam" id="PF12840">
    <property type="entry name" value="HTH_20"/>
    <property type="match status" value="1"/>
</dbReference>
<accession>A0A1G9U5Y5</accession>
<evidence type="ECO:0000256" key="1">
    <source>
        <dbReference type="ARBA" id="ARBA00023015"/>
    </source>
</evidence>
<dbReference type="InterPro" id="IPR051011">
    <property type="entry name" value="Metal_resp_trans_reg"/>
</dbReference>
<keyword evidence="1" id="KW-0805">Transcription regulation</keyword>
<dbReference type="PANTHER" id="PTHR43132">
    <property type="entry name" value="ARSENICAL RESISTANCE OPERON REPRESSOR ARSR-RELATED"/>
    <property type="match status" value="1"/>
</dbReference>
<dbReference type="InterPro" id="IPR036390">
    <property type="entry name" value="WH_DNA-bd_sf"/>
</dbReference>
<evidence type="ECO:0000313" key="5">
    <source>
        <dbReference type="EMBL" id="SDM55341.1"/>
    </source>
</evidence>
<proteinExistence type="predicted"/>
<dbReference type="OrthoDB" id="9804742at2"/>
<dbReference type="STRING" id="144026.SAMN04488568_1147"/>
<dbReference type="InterPro" id="IPR011991">
    <property type="entry name" value="ArsR-like_HTH"/>
</dbReference>
<keyword evidence="3" id="KW-0804">Transcription</keyword>
<dbReference type="GO" id="GO:0003700">
    <property type="term" value="F:DNA-binding transcription factor activity"/>
    <property type="evidence" value="ECO:0007669"/>
    <property type="project" value="InterPro"/>
</dbReference>